<geneLocation type="plasmid" evidence="1 2">
    <name>8</name>
</geneLocation>
<accession>A0A448N9L3</accession>
<organism evidence="1 2">
    <name type="scientific">Legionella adelaidensis</name>
    <dbReference type="NCBI Taxonomy" id="45056"/>
    <lineage>
        <taxon>Bacteria</taxon>
        <taxon>Pseudomonadati</taxon>
        <taxon>Pseudomonadota</taxon>
        <taxon>Gammaproteobacteria</taxon>
        <taxon>Legionellales</taxon>
        <taxon>Legionellaceae</taxon>
        <taxon>Legionella</taxon>
    </lineage>
</organism>
<proteinExistence type="predicted"/>
<evidence type="ECO:0000313" key="2">
    <source>
        <dbReference type="Proteomes" id="UP000281170"/>
    </source>
</evidence>
<dbReference type="EMBL" id="LR134417">
    <property type="protein sequence ID" value="VEH82932.1"/>
    <property type="molecule type" value="Genomic_DNA"/>
</dbReference>
<name>A0A448N9L3_9GAMM</name>
<keyword evidence="1" id="KW-0614">Plasmid</keyword>
<dbReference type="KEGG" id="ladl:NCTC12735_00165"/>
<gene>
    <name evidence="1" type="ORF">NCTC12735_00165</name>
</gene>
<dbReference type="AlphaFoldDB" id="A0A448N9L3"/>
<dbReference type="Proteomes" id="UP000281170">
    <property type="component" value="Plasmid 8"/>
</dbReference>
<sequence>MLFLNYGFLRLKNQKRFSVEPAITRLFCILGPLRDSNELSIQTT</sequence>
<protein>
    <submittedName>
        <fullName evidence="1">Uncharacterized protein</fullName>
    </submittedName>
</protein>
<evidence type="ECO:0000313" key="1">
    <source>
        <dbReference type="EMBL" id="VEH82932.1"/>
    </source>
</evidence>
<reference evidence="1 2" key="1">
    <citation type="submission" date="2018-12" db="EMBL/GenBank/DDBJ databases">
        <authorList>
            <consortium name="Pathogen Informatics"/>
        </authorList>
    </citation>
    <scope>NUCLEOTIDE SEQUENCE [LARGE SCALE GENOMIC DNA]</scope>
    <source>
        <strain evidence="1 2">NCTC12735</strain>
        <plasmid evidence="2">8</plasmid>
    </source>
</reference>